<protein>
    <recommendedName>
        <fullName evidence="2">Sodium symporter small subunit domain-containing protein</fullName>
    </recommendedName>
</protein>
<dbReference type="NCBIfam" id="TIGR03647">
    <property type="entry name" value="Na_symport_sm"/>
    <property type="match status" value="1"/>
</dbReference>
<sequence length="82" mass="9362">MQGYWRKNVTIMIALLAIWAFVGLGCGVLFADWLNQFQLGGFPLGFWFSQQGSIIVFIILILIYAILLNRLDDEYSGKTSRE</sequence>
<feature type="domain" description="Sodium symporter small subunit" evidence="2">
    <location>
        <begin position="2"/>
        <end position="76"/>
    </location>
</feature>
<proteinExistence type="predicted"/>
<dbReference type="Pfam" id="PF13937">
    <property type="entry name" value="DUF4212"/>
    <property type="match status" value="1"/>
</dbReference>
<dbReference type="AlphaFoldDB" id="A0A382LYK0"/>
<keyword evidence="1" id="KW-0812">Transmembrane</keyword>
<dbReference type="PROSITE" id="PS51257">
    <property type="entry name" value="PROKAR_LIPOPROTEIN"/>
    <property type="match status" value="1"/>
</dbReference>
<feature type="transmembrane region" description="Helical" evidence="1">
    <location>
        <begin position="46"/>
        <end position="68"/>
    </location>
</feature>
<gene>
    <name evidence="3" type="ORF">METZ01_LOCUS293006</name>
</gene>
<evidence type="ECO:0000256" key="1">
    <source>
        <dbReference type="SAM" id="Phobius"/>
    </source>
</evidence>
<keyword evidence="1" id="KW-1133">Transmembrane helix</keyword>
<dbReference type="EMBL" id="UINC01089232">
    <property type="protein sequence ID" value="SVC40152.1"/>
    <property type="molecule type" value="Genomic_DNA"/>
</dbReference>
<organism evidence="3">
    <name type="scientific">marine metagenome</name>
    <dbReference type="NCBI Taxonomy" id="408172"/>
    <lineage>
        <taxon>unclassified sequences</taxon>
        <taxon>metagenomes</taxon>
        <taxon>ecological metagenomes</taxon>
    </lineage>
</organism>
<evidence type="ECO:0000313" key="3">
    <source>
        <dbReference type="EMBL" id="SVC40152.1"/>
    </source>
</evidence>
<name>A0A382LYK0_9ZZZZ</name>
<keyword evidence="1" id="KW-0472">Membrane</keyword>
<feature type="non-terminal residue" evidence="3">
    <location>
        <position position="82"/>
    </location>
</feature>
<accession>A0A382LYK0</accession>
<evidence type="ECO:0000259" key="2">
    <source>
        <dbReference type="Pfam" id="PF13937"/>
    </source>
</evidence>
<dbReference type="InterPro" id="IPR019886">
    <property type="entry name" value="Na_symporter_ssu"/>
</dbReference>
<feature type="transmembrane region" description="Helical" evidence="1">
    <location>
        <begin position="12"/>
        <end position="34"/>
    </location>
</feature>
<reference evidence="3" key="1">
    <citation type="submission" date="2018-05" db="EMBL/GenBank/DDBJ databases">
        <authorList>
            <person name="Lanie J.A."/>
            <person name="Ng W.-L."/>
            <person name="Kazmierczak K.M."/>
            <person name="Andrzejewski T.M."/>
            <person name="Davidsen T.M."/>
            <person name="Wayne K.J."/>
            <person name="Tettelin H."/>
            <person name="Glass J.I."/>
            <person name="Rusch D."/>
            <person name="Podicherti R."/>
            <person name="Tsui H.-C.T."/>
            <person name="Winkler M.E."/>
        </authorList>
    </citation>
    <scope>NUCLEOTIDE SEQUENCE</scope>
</reference>